<feature type="region of interest" description="Disordered" evidence="9">
    <location>
        <begin position="1516"/>
        <end position="1555"/>
    </location>
</feature>
<keyword evidence="7" id="KW-0539">Nucleus</keyword>
<evidence type="ECO:0000259" key="13">
    <source>
        <dbReference type="PROSITE" id="PS51184"/>
    </source>
</evidence>
<feature type="compositionally biased region" description="Pro residues" evidence="9">
    <location>
        <begin position="339"/>
        <end position="353"/>
    </location>
</feature>
<keyword evidence="2" id="KW-0479">Metal-binding</keyword>
<dbReference type="EMBL" id="ML978130">
    <property type="protein sequence ID" value="KAF2096289.1"/>
    <property type="molecule type" value="Genomic_DNA"/>
</dbReference>
<dbReference type="InterPro" id="IPR019786">
    <property type="entry name" value="Zinc_finger_PHD-type_CS"/>
</dbReference>
<dbReference type="SUPFAM" id="SSF46774">
    <property type="entry name" value="ARID-like"/>
    <property type="match status" value="1"/>
</dbReference>
<dbReference type="PROSITE" id="PS01359">
    <property type="entry name" value="ZF_PHD_1"/>
    <property type="match status" value="1"/>
</dbReference>
<dbReference type="InterPro" id="IPR011011">
    <property type="entry name" value="Znf_FYVE_PHD"/>
</dbReference>
<dbReference type="GO" id="GO:0005634">
    <property type="term" value="C:nucleus"/>
    <property type="evidence" value="ECO:0007669"/>
    <property type="project" value="UniProtKB-SubCell"/>
</dbReference>
<keyword evidence="3" id="KW-0677">Repeat</keyword>
<evidence type="ECO:0000259" key="12">
    <source>
        <dbReference type="PROSITE" id="PS51183"/>
    </source>
</evidence>
<evidence type="ECO:0000256" key="7">
    <source>
        <dbReference type="ARBA" id="ARBA00023242"/>
    </source>
</evidence>
<dbReference type="PROSITE" id="PS51184">
    <property type="entry name" value="JMJC"/>
    <property type="match status" value="1"/>
</dbReference>
<evidence type="ECO:0000256" key="1">
    <source>
        <dbReference type="ARBA" id="ARBA00004123"/>
    </source>
</evidence>
<comment type="subcellular location">
    <subcellularLocation>
        <location evidence="1">Nucleus</location>
    </subcellularLocation>
</comment>
<dbReference type="SMART" id="SM00501">
    <property type="entry name" value="BRIGHT"/>
    <property type="match status" value="1"/>
</dbReference>
<dbReference type="PROSITE" id="PS51011">
    <property type="entry name" value="ARID"/>
    <property type="match status" value="1"/>
</dbReference>
<comment type="caution">
    <text evidence="14">The sequence shown here is derived from an EMBL/GenBank/DDBJ whole genome shotgun (WGS) entry which is preliminary data.</text>
</comment>
<organism evidence="14 15">
    <name type="scientific">Rhizodiscina lignyota</name>
    <dbReference type="NCBI Taxonomy" id="1504668"/>
    <lineage>
        <taxon>Eukaryota</taxon>
        <taxon>Fungi</taxon>
        <taxon>Dikarya</taxon>
        <taxon>Ascomycota</taxon>
        <taxon>Pezizomycotina</taxon>
        <taxon>Dothideomycetes</taxon>
        <taxon>Pleosporomycetidae</taxon>
        <taxon>Aulographales</taxon>
        <taxon>Rhizodiscinaceae</taxon>
        <taxon>Rhizodiscina</taxon>
    </lineage>
</organism>
<dbReference type="SMART" id="SM01014">
    <property type="entry name" value="ARID"/>
    <property type="match status" value="1"/>
</dbReference>
<dbReference type="GO" id="GO:0006355">
    <property type="term" value="P:regulation of DNA-templated transcription"/>
    <property type="evidence" value="ECO:0007669"/>
    <property type="project" value="TreeGrafter"/>
</dbReference>
<keyword evidence="6" id="KW-0408">Iron</keyword>
<dbReference type="PANTHER" id="PTHR10694">
    <property type="entry name" value="LYSINE-SPECIFIC DEMETHYLASE"/>
    <property type="match status" value="1"/>
</dbReference>
<dbReference type="SUPFAM" id="SSF57903">
    <property type="entry name" value="FYVE/PHD zinc finger"/>
    <property type="match status" value="2"/>
</dbReference>
<sequence length="1770" mass="197572">MGASAMRNSPANGTPGASTPQGRMGRMGGGPLMNATTNGTIPKPLSSLKAQKLDMATVERRGQPNMAREYTKPQRLFGLQEAPTYRPTEEQFRNPIEFIKSIAEEGRKYGIVKIIPPDSWNPDLAIDTERFHFRTRRQELNIVEGGTNKIDPPTLLNCLTETDDYVGTRANLNYLDQLAKFHKQRNGTNLNRFPSVDKRPLDLYKLKNLVEAQGGFERVCKGKKWAEIGRLLGYSGKIMSSLSTSLKNSYQKWLLPFEDYLAQVKPGVRQQQEFENGGPYTPSPSRSPLKVHQHTPSSLGADSPAMRASNALNASMHGASPQQPILPPELVPPIAHEAPPAPPTVPARPPEPPRSSSGFTAVNSGFTAVNSGFTAVNAAPPTSGFSAINATNGIHKTESNNATPQRSFESPQLSAANTPNLAPSAITHSSVPNMQPFNPSPMKRPLSVDGEPMINGDSEAGRRSKRLKKDGAPTVAGSHMTQPRLAAPRLLPPRGPNDKPGTRCESCGGPGDSYSLALCDGCDFGYHPQCLDPPLPAMPPRDWFCPRCLVGSGDFGFEEGGTYSLRQFQYRAQLFKNQHFDPIMPFDPVINNKRPTTEDDIEREFWRLTESLTETVEVEYGADIHSHISGSGFPTLEKNPRDAYASDAWNLNNLPLDKDSLFRHIKTDISGMTVPWLYVGMCFSCFCWHAEDHSTYSANYQHFGATKTWYGVPAEDAEKLENAMRDLVPELFESNPDLLYQLTTLFTPERLRKAGVRVYALDQRAGQFVITFPQAYHAGFNHGFNFNEAVNFAPQDWEPYGEEAVRRLRMFRRQPVFCHDELLLSAASRDHSIKTARWLGPALERMMDEEMRVRSEYVKAHKATKEHSCPLDEPHATDPQCDLAVQDYPAEISDDDCVCAFCKSFSYLSRYICKKTDKVMCLEHAGQYECCDLPAEERFSAAGGHHVLQLRLTDKELKTTVQKVVDVARTPETWLEKLDTLLEEDQAPPLKSLRTILADGEKINTQWELKELPDLRKFVDRCQEWVEEATNYTTRKQQNRRKNERAWRKQSIAKAAEQEERDKELRNVDNIRKLLRSAEDIGFDCPEIGVLREKAENIASFQQQAVEVMSTPQSRSLAELEDLAELGRSYNVDIPEVDQLEKLVKQLQWYEHATERQKPGKIGTLQEISDFIQQGLDLEIPETDGFIVRFKEKKSLGEFWEAKAKEIMAAENVHYQQLDALSTQAADLPVSRETLADVDSILKKQRDAQEKIVALYEASKNPDLRQRPTYKEVKEAMEGLSELTGRPPGTLDLEREQKRHEDWMRRGKKLFGKANAPLHILLQHMQWVESRNEACFDLRDTPRMPVEPSSRANSPTEDHEMDVADPNRDVFCICRKPEAGMMIECEICHEWYHGKCLKIARGKIKEDDKYTCPICDYRVKIPRDAARPKLEDLMAWQDELSGLPFQPDEEECLNNIVDQASQFRSHITHLMNPMMSTPDELSVQRFYLRKIEGADVLLVDETNFLRRELHRWAPVAPNAPPQIEHSLSTRKPRPTKQQKMMKEMGIENPDDLPVHLRTKKIPRKNSDALGKDSKVGVQGQTVVKTNSRSHTPPGEPPPFAPGARTPPGEPPAFRANKPAPQGASVPGSRRESAVSGFGFAPAPARVDYDDNSMFTGASAGFIRTSGSPAEAGAAIDPALFDPGSTSPTAHQPGHKRNISDAGPAPSFSGFDGEAANVGGEASQDEPGYFASMAGEALGLTSTADLNFGADAPEAEGDGIKADVEMDDFLA</sequence>
<dbReference type="FunFam" id="2.60.120.650:FF:000014">
    <property type="entry name" value="PHD transcription factor (Rum1)"/>
    <property type="match status" value="1"/>
</dbReference>
<dbReference type="GO" id="GO:0003677">
    <property type="term" value="F:DNA binding"/>
    <property type="evidence" value="ECO:0007669"/>
    <property type="project" value="InterPro"/>
</dbReference>
<dbReference type="InterPro" id="IPR001606">
    <property type="entry name" value="ARID_dom"/>
</dbReference>
<dbReference type="InterPro" id="IPR003349">
    <property type="entry name" value="JmjN"/>
</dbReference>
<dbReference type="GO" id="GO:0008270">
    <property type="term" value="F:zinc ion binding"/>
    <property type="evidence" value="ECO:0007669"/>
    <property type="project" value="UniProtKB-KW"/>
</dbReference>
<feature type="region of interest" description="Disordered" evidence="9">
    <location>
        <begin position="269"/>
        <end position="358"/>
    </location>
</feature>
<dbReference type="InterPro" id="IPR013083">
    <property type="entry name" value="Znf_RING/FYVE/PHD"/>
</dbReference>
<dbReference type="Pfam" id="PF02373">
    <property type="entry name" value="JmjC"/>
    <property type="match status" value="1"/>
</dbReference>
<evidence type="ECO:0000259" key="10">
    <source>
        <dbReference type="PROSITE" id="PS50016"/>
    </source>
</evidence>
<dbReference type="GO" id="GO:0034647">
    <property type="term" value="F:histone H3K4me/H3K4me2/H3K4me3 demethylase activity"/>
    <property type="evidence" value="ECO:0007669"/>
    <property type="project" value="TreeGrafter"/>
</dbReference>
<protein>
    <submittedName>
        <fullName evidence="14">Histone demethylase JARID1D</fullName>
    </submittedName>
</protein>
<dbReference type="Pfam" id="PF08429">
    <property type="entry name" value="PLU-1"/>
    <property type="match status" value="1"/>
</dbReference>
<feature type="region of interest" description="Disordered" evidence="9">
    <location>
        <begin position="1672"/>
        <end position="1729"/>
    </location>
</feature>
<dbReference type="PROSITE" id="PS50016">
    <property type="entry name" value="ZF_PHD_2"/>
    <property type="match status" value="2"/>
</dbReference>
<feature type="region of interest" description="Disordered" evidence="9">
    <location>
        <begin position="1"/>
        <end position="47"/>
    </location>
</feature>
<dbReference type="Gene3D" id="2.60.120.650">
    <property type="entry name" value="Cupin"/>
    <property type="match status" value="2"/>
</dbReference>
<feature type="domain" description="JmjN" evidence="12">
    <location>
        <begin position="82"/>
        <end position="123"/>
    </location>
</feature>
<feature type="domain" description="ARID" evidence="11">
    <location>
        <begin position="168"/>
        <end position="262"/>
    </location>
</feature>
<keyword evidence="5" id="KW-0862">Zinc</keyword>
<evidence type="ECO:0000256" key="3">
    <source>
        <dbReference type="ARBA" id="ARBA00022737"/>
    </source>
</evidence>
<reference evidence="14" key="1">
    <citation type="journal article" date="2020" name="Stud. Mycol.">
        <title>101 Dothideomycetes genomes: a test case for predicting lifestyles and emergence of pathogens.</title>
        <authorList>
            <person name="Haridas S."/>
            <person name="Albert R."/>
            <person name="Binder M."/>
            <person name="Bloem J."/>
            <person name="Labutti K."/>
            <person name="Salamov A."/>
            <person name="Andreopoulos B."/>
            <person name="Baker S."/>
            <person name="Barry K."/>
            <person name="Bills G."/>
            <person name="Bluhm B."/>
            <person name="Cannon C."/>
            <person name="Castanera R."/>
            <person name="Culley D."/>
            <person name="Daum C."/>
            <person name="Ezra D."/>
            <person name="Gonzalez J."/>
            <person name="Henrissat B."/>
            <person name="Kuo A."/>
            <person name="Liang C."/>
            <person name="Lipzen A."/>
            <person name="Lutzoni F."/>
            <person name="Magnuson J."/>
            <person name="Mondo S."/>
            <person name="Nolan M."/>
            <person name="Ohm R."/>
            <person name="Pangilinan J."/>
            <person name="Park H.-J."/>
            <person name="Ramirez L."/>
            <person name="Alfaro M."/>
            <person name="Sun H."/>
            <person name="Tritt A."/>
            <person name="Yoshinaga Y."/>
            <person name="Zwiers L.-H."/>
            <person name="Turgeon B."/>
            <person name="Goodwin S."/>
            <person name="Spatafora J."/>
            <person name="Crous P."/>
            <person name="Grigoriev I."/>
        </authorList>
    </citation>
    <scope>NUCLEOTIDE SEQUENCE</scope>
    <source>
        <strain evidence="14">CBS 133067</strain>
    </source>
</reference>
<dbReference type="InterPro" id="IPR019787">
    <property type="entry name" value="Znf_PHD-finger"/>
</dbReference>
<dbReference type="PANTHER" id="PTHR10694:SF33">
    <property type="entry name" value="LYSINE-SPECIFIC DEMETHYLASE 5"/>
    <property type="match status" value="1"/>
</dbReference>
<evidence type="ECO:0000256" key="6">
    <source>
        <dbReference type="ARBA" id="ARBA00023004"/>
    </source>
</evidence>
<evidence type="ECO:0000259" key="11">
    <source>
        <dbReference type="PROSITE" id="PS51011"/>
    </source>
</evidence>
<dbReference type="Gene3D" id="3.30.40.10">
    <property type="entry name" value="Zinc/RING finger domain, C3HC4 (zinc finger)"/>
    <property type="match status" value="2"/>
</dbReference>
<dbReference type="InterPro" id="IPR036431">
    <property type="entry name" value="ARID_dom_sf"/>
</dbReference>
<dbReference type="SMART" id="SM00249">
    <property type="entry name" value="PHD"/>
    <property type="match status" value="2"/>
</dbReference>
<feature type="domain" description="PHD-type" evidence="10">
    <location>
        <begin position="501"/>
        <end position="551"/>
    </location>
</feature>
<feature type="region of interest" description="Disordered" evidence="9">
    <location>
        <begin position="395"/>
        <end position="418"/>
    </location>
</feature>
<feature type="region of interest" description="Disordered" evidence="9">
    <location>
        <begin position="1340"/>
        <end position="1361"/>
    </location>
</feature>
<dbReference type="InterPro" id="IPR004198">
    <property type="entry name" value="Znf_C5HC2"/>
</dbReference>
<feature type="domain" description="PHD-type" evidence="10">
    <location>
        <begin position="1369"/>
        <end position="1418"/>
    </location>
</feature>
<gene>
    <name evidence="14" type="ORF">NA57DRAFT_79055</name>
</gene>
<dbReference type="InterPro" id="IPR001965">
    <property type="entry name" value="Znf_PHD"/>
</dbReference>
<feature type="region of interest" description="Disordered" evidence="9">
    <location>
        <begin position="1746"/>
        <end position="1770"/>
    </location>
</feature>
<feature type="region of interest" description="Disordered" evidence="9">
    <location>
        <begin position="452"/>
        <end position="481"/>
    </location>
</feature>
<feature type="region of interest" description="Disordered" evidence="9">
    <location>
        <begin position="1583"/>
        <end position="1634"/>
    </location>
</feature>
<proteinExistence type="predicted"/>
<evidence type="ECO:0000313" key="15">
    <source>
        <dbReference type="Proteomes" id="UP000799772"/>
    </source>
</evidence>
<dbReference type="FunFam" id="3.30.40.10:FF:000322">
    <property type="entry name" value="PHD transcription factor (Rum1)"/>
    <property type="match status" value="1"/>
</dbReference>
<feature type="domain" description="JmjC" evidence="13">
    <location>
        <begin position="643"/>
        <end position="809"/>
    </location>
</feature>
<keyword evidence="15" id="KW-1185">Reference proteome</keyword>
<dbReference type="GO" id="GO:0000785">
    <property type="term" value="C:chromatin"/>
    <property type="evidence" value="ECO:0007669"/>
    <property type="project" value="TreeGrafter"/>
</dbReference>
<evidence type="ECO:0000313" key="14">
    <source>
        <dbReference type="EMBL" id="KAF2096289.1"/>
    </source>
</evidence>
<dbReference type="Pfam" id="PF01388">
    <property type="entry name" value="ARID"/>
    <property type="match status" value="1"/>
</dbReference>
<dbReference type="OrthoDB" id="1678912at2759"/>
<evidence type="ECO:0000256" key="5">
    <source>
        <dbReference type="ARBA" id="ARBA00022833"/>
    </source>
</evidence>
<dbReference type="Gene3D" id="1.10.150.60">
    <property type="entry name" value="ARID DNA-binding domain"/>
    <property type="match status" value="1"/>
</dbReference>
<name>A0A9P4IC88_9PEZI</name>
<evidence type="ECO:0000256" key="4">
    <source>
        <dbReference type="ARBA" id="ARBA00022771"/>
    </source>
</evidence>
<dbReference type="CDD" id="cd15518">
    <property type="entry name" value="PHD_Ecm5p_Lid2p_like"/>
    <property type="match status" value="1"/>
</dbReference>
<accession>A0A9P4IC88</accession>
<dbReference type="Pfam" id="PF00628">
    <property type="entry name" value="PHD"/>
    <property type="match status" value="2"/>
</dbReference>
<dbReference type="PROSITE" id="PS51183">
    <property type="entry name" value="JMJN"/>
    <property type="match status" value="1"/>
</dbReference>
<dbReference type="Pfam" id="PF02375">
    <property type="entry name" value="JmjN"/>
    <property type="match status" value="1"/>
</dbReference>
<dbReference type="SUPFAM" id="SSF51197">
    <property type="entry name" value="Clavaminate synthase-like"/>
    <property type="match status" value="1"/>
</dbReference>
<dbReference type="InterPro" id="IPR003347">
    <property type="entry name" value="JmjC_dom"/>
</dbReference>
<dbReference type="Pfam" id="PF02928">
    <property type="entry name" value="zf-C5HC2"/>
    <property type="match status" value="1"/>
</dbReference>
<dbReference type="InterPro" id="IPR013637">
    <property type="entry name" value="Lys_sp_deMease-like_dom"/>
</dbReference>
<dbReference type="Proteomes" id="UP000799772">
    <property type="component" value="Unassembled WGS sequence"/>
</dbReference>
<evidence type="ECO:0000256" key="2">
    <source>
        <dbReference type="ARBA" id="ARBA00022723"/>
    </source>
</evidence>
<evidence type="ECO:0000256" key="9">
    <source>
        <dbReference type="SAM" id="MobiDB-lite"/>
    </source>
</evidence>
<dbReference type="CDD" id="cd16100">
    <property type="entry name" value="ARID"/>
    <property type="match status" value="1"/>
</dbReference>
<dbReference type="SMART" id="SM00558">
    <property type="entry name" value="JmjC"/>
    <property type="match status" value="1"/>
</dbReference>
<keyword evidence="4 8" id="KW-0863">Zinc-finger</keyword>
<dbReference type="SMART" id="SM00545">
    <property type="entry name" value="JmjN"/>
    <property type="match status" value="1"/>
</dbReference>
<evidence type="ECO:0000256" key="8">
    <source>
        <dbReference type="PROSITE-ProRule" id="PRU00146"/>
    </source>
</evidence>
<feature type="compositionally biased region" description="Polar residues" evidence="9">
    <location>
        <begin position="1"/>
        <end position="21"/>
    </location>
</feature>